<reference evidence="1" key="1">
    <citation type="submission" date="2023-06" db="EMBL/GenBank/DDBJ databases">
        <title>Survivors Of The Sea: Transcriptome response of Skeletonema marinoi to long-term dormancy.</title>
        <authorList>
            <person name="Pinder M.I.M."/>
            <person name="Kourtchenko O."/>
            <person name="Robertson E.K."/>
            <person name="Larsson T."/>
            <person name="Maumus F."/>
            <person name="Osuna-Cruz C.M."/>
            <person name="Vancaester E."/>
            <person name="Stenow R."/>
            <person name="Vandepoele K."/>
            <person name="Ploug H."/>
            <person name="Bruchert V."/>
            <person name="Godhe A."/>
            <person name="Topel M."/>
        </authorList>
    </citation>
    <scope>NUCLEOTIDE SEQUENCE</scope>
    <source>
        <strain evidence="1">R05AC</strain>
    </source>
</reference>
<gene>
    <name evidence="1" type="ORF">QTG54_010337</name>
</gene>
<dbReference type="Proteomes" id="UP001224775">
    <property type="component" value="Unassembled WGS sequence"/>
</dbReference>
<accession>A0AAD8Y574</accession>
<keyword evidence="2" id="KW-1185">Reference proteome</keyword>
<comment type="caution">
    <text evidence="1">The sequence shown here is derived from an EMBL/GenBank/DDBJ whole genome shotgun (WGS) entry which is preliminary data.</text>
</comment>
<sequence length="271" mass="31702">MLLSGVFWAYAIGNIIQILDHVHSSEVLYKVKMDSANSLINCFAPTDHPSREPDYGVGDSEMLATRIRRFLTSQYHKTARLDLSSEFNSKKLEEVYPMIEHLSPELRQLSSLHLLRVFLEKIPYLSSKYLSPDEQSEVAFKCVFIEFGRGETFYEHQKYGRGIMILKNGFCMASRKSNHGHQRWYTRGNPIGISDVLVDADCLGRDERRRLLFYSYCLALYIPRSVILDVLKKKPRIWKDCARWCYLRACLLKWAREKSRKRLNSDMYVIP</sequence>
<organism evidence="1 2">
    <name type="scientific">Skeletonema marinoi</name>
    <dbReference type="NCBI Taxonomy" id="267567"/>
    <lineage>
        <taxon>Eukaryota</taxon>
        <taxon>Sar</taxon>
        <taxon>Stramenopiles</taxon>
        <taxon>Ochrophyta</taxon>
        <taxon>Bacillariophyta</taxon>
        <taxon>Coscinodiscophyceae</taxon>
        <taxon>Thalassiosirophycidae</taxon>
        <taxon>Thalassiosirales</taxon>
        <taxon>Skeletonemataceae</taxon>
        <taxon>Skeletonema</taxon>
        <taxon>Skeletonema marinoi-dohrnii complex</taxon>
    </lineage>
</organism>
<dbReference type="Gene3D" id="2.60.120.10">
    <property type="entry name" value="Jelly Rolls"/>
    <property type="match status" value="1"/>
</dbReference>
<dbReference type="InterPro" id="IPR014710">
    <property type="entry name" value="RmlC-like_jellyroll"/>
</dbReference>
<dbReference type="AlphaFoldDB" id="A0AAD8Y574"/>
<keyword evidence="1" id="KW-0813">Transport</keyword>
<name>A0AAD8Y574_9STRA</name>
<dbReference type="GO" id="GO:0034220">
    <property type="term" value="P:monoatomic ion transmembrane transport"/>
    <property type="evidence" value="ECO:0007669"/>
    <property type="project" value="UniProtKB-KW"/>
</dbReference>
<keyword evidence="1" id="KW-0406">Ion transport</keyword>
<evidence type="ECO:0000313" key="2">
    <source>
        <dbReference type="Proteomes" id="UP001224775"/>
    </source>
</evidence>
<evidence type="ECO:0000313" key="1">
    <source>
        <dbReference type="EMBL" id="KAK1739021.1"/>
    </source>
</evidence>
<protein>
    <submittedName>
        <fullName evidence="1">Voltage-gated potassium channel</fullName>
    </submittedName>
</protein>
<dbReference type="SUPFAM" id="SSF51206">
    <property type="entry name" value="cAMP-binding domain-like"/>
    <property type="match status" value="1"/>
</dbReference>
<keyword evidence="1" id="KW-0407">Ion channel</keyword>
<dbReference type="EMBL" id="JATAAI010000019">
    <property type="protein sequence ID" value="KAK1739021.1"/>
    <property type="molecule type" value="Genomic_DNA"/>
</dbReference>
<dbReference type="InterPro" id="IPR018490">
    <property type="entry name" value="cNMP-bd_dom_sf"/>
</dbReference>
<proteinExistence type="predicted"/>